<organism evidence="2 3">
    <name type="scientific">Vibrio cidicii</name>
    <dbReference type="NCBI Taxonomy" id="1763883"/>
    <lineage>
        <taxon>Bacteria</taxon>
        <taxon>Pseudomonadati</taxon>
        <taxon>Pseudomonadota</taxon>
        <taxon>Gammaproteobacteria</taxon>
        <taxon>Vibrionales</taxon>
        <taxon>Vibrionaceae</taxon>
        <taxon>Vibrio</taxon>
    </lineage>
</organism>
<dbReference type="InterPro" id="IPR016087">
    <property type="entry name" value="Chalcone_isomerase"/>
</dbReference>
<evidence type="ECO:0000313" key="2">
    <source>
        <dbReference type="EMBL" id="KYN24833.1"/>
    </source>
</evidence>
<proteinExistence type="predicted"/>
<protein>
    <recommendedName>
        <fullName evidence="1">Chalcone isomerase domain-containing protein</fullName>
    </recommendedName>
</protein>
<name>A0A151JGX4_9VIBR</name>
<gene>
    <name evidence="2" type="ORF">AUQ44_03080</name>
</gene>
<feature type="domain" description="Chalcone isomerase" evidence="1">
    <location>
        <begin position="54"/>
        <end position="190"/>
    </location>
</feature>
<evidence type="ECO:0000313" key="3">
    <source>
        <dbReference type="Proteomes" id="UP000075349"/>
    </source>
</evidence>
<reference evidence="3" key="1">
    <citation type="submission" date="2015-12" db="EMBL/GenBank/DDBJ databases">
        <authorList>
            <person name="Tarr C.L."/>
            <person name="Gladney L.M."/>
        </authorList>
    </citation>
    <scope>NUCLEOTIDE SEQUENCE [LARGE SCALE GENOMIC DNA]</scope>
    <source>
        <strain evidence="3">2756-81</strain>
    </source>
</reference>
<sequence>MEISFVKAHVKQTLVATMFIVASAALPVKAQLSGADTQNWRQWRTVGEAQLSWLFFDIYQSRLLTSTGRFEQGTDVSPHPLALEINYLRDISQKDLLKATQQQWQKLGFAKAAQQRWIAVLSELFPDVQAGDSLTYLTDGQTGQLMFKRLAQSDYEVIGYVADEELNDAFLSIWLSPQSNYPQLRQQLIGQVSR</sequence>
<comment type="caution">
    <text evidence="2">The sequence shown here is derived from an EMBL/GenBank/DDBJ whole genome shotgun (WGS) entry which is preliminary data.</text>
</comment>
<dbReference type="AlphaFoldDB" id="A0A151JGX4"/>
<dbReference type="Proteomes" id="UP000075349">
    <property type="component" value="Unassembled WGS sequence"/>
</dbReference>
<dbReference type="EMBL" id="LOMK01000001">
    <property type="protein sequence ID" value="KYN24833.1"/>
    <property type="molecule type" value="Genomic_DNA"/>
</dbReference>
<evidence type="ECO:0000259" key="1">
    <source>
        <dbReference type="Pfam" id="PF16036"/>
    </source>
</evidence>
<accession>A0A151JGX4</accession>
<dbReference type="Pfam" id="PF16036">
    <property type="entry name" value="Chalcone_3"/>
    <property type="match status" value="1"/>
</dbReference>